<dbReference type="InterPro" id="IPR051933">
    <property type="entry name" value="Resuscitation_pf_RpfB"/>
</dbReference>
<organism evidence="6 7">
    <name type="scientific">Selenobaculum gibii</name>
    <dbReference type="NCBI Taxonomy" id="3054208"/>
    <lineage>
        <taxon>Bacteria</taxon>
        <taxon>Bacillati</taxon>
        <taxon>Bacillota</taxon>
        <taxon>Negativicutes</taxon>
        <taxon>Selenomonadales</taxon>
        <taxon>Selenomonadaceae</taxon>
        <taxon>Selenobaculum</taxon>
    </lineage>
</organism>
<feature type="compositionally biased region" description="Low complexity" evidence="2">
    <location>
        <begin position="35"/>
        <end position="47"/>
    </location>
</feature>
<dbReference type="CDD" id="cd22786">
    <property type="entry name" value="DPBB_YuiC-like"/>
    <property type="match status" value="1"/>
</dbReference>
<dbReference type="Pfam" id="PF01471">
    <property type="entry name" value="PG_binding_1"/>
    <property type="match status" value="1"/>
</dbReference>
<feature type="compositionally biased region" description="Basic and acidic residues" evidence="2">
    <location>
        <begin position="56"/>
        <end position="80"/>
    </location>
</feature>
<dbReference type="InterPro" id="IPR036366">
    <property type="entry name" value="PGBDSf"/>
</dbReference>
<dbReference type="GO" id="GO:0004553">
    <property type="term" value="F:hydrolase activity, hydrolyzing O-glycosyl compounds"/>
    <property type="evidence" value="ECO:0007669"/>
    <property type="project" value="InterPro"/>
</dbReference>
<dbReference type="KEGG" id="sgbi:P3F81_07220"/>
<evidence type="ECO:0000313" key="6">
    <source>
        <dbReference type="EMBL" id="WIW69713.1"/>
    </source>
</evidence>
<dbReference type="InterPro" id="IPR036365">
    <property type="entry name" value="PGBD-like_sf"/>
</dbReference>
<feature type="domain" description="3D" evidence="5">
    <location>
        <begin position="196"/>
        <end position="254"/>
    </location>
</feature>
<dbReference type="PANTHER" id="PTHR39160:SF4">
    <property type="entry name" value="RESUSCITATION-PROMOTING FACTOR RPFB"/>
    <property type="match status" value="1"/>
</dbReference>
<feature type="chain" id="PRO_5040904996" evidence="3">
    <location>
        <begin position="25"/>
        <end position="255"/>
    </location>
</feature>
<sequence length="255" mass="28294">MKKFSRIFVILIIVTFSINAIVFAGTDNQKKTKENTVNSSHTESTHNSSKDKKKQSKEVAETEDNSLGKKLEQENGELRKESAQIKAQPFIVKYGMRGESVRTVQTILMELGFYADTVDGVFGNNTLNAVKDFQLAHKMIPDGIVGDATLAVMKRAEPIVNRNMRSFFMNASAYSAYDPGNSQYTSRGSFLRKGLVAVDPSFIPLGTRLYIPGYGYAIADDVGGSIKGNRIDLAFDSHREALEFGRRDVVVYIVD</sequence>
<protein>
    <submittedName>
        <fullName evidence="6">3D domain-containing protein</fullName>
    </submittedName>
</protein>
<evidence type="ECO:0000259" key="4">
    <source>
        <dbReference type="Pfam" id="PF01471"/>
    </source>
</evidence>
<name>A0A9Y2AGV8_9FIRM</name>
<dbReference type="SUPFAM" id="SSF50685">
    <property type="entry name" value="Barwin-like endoglucanases"/>
    <property type="match status" value="1"/>
</dbReference>
<dbReference type="EMBL" id="CP120678">
    <property type="protein sequence ID" value="WIW69713.1"/>
    <property type="molecule type" value="Genomic_DNA"/>
</dbReference>
<reference evidence="6" key="1">
    <citation type="submission" date="2023-03" db="EMBL/GenBank/DDBJ databases">
        <title>Selenobaculum gbiensis gen. nov. sp. nov., a new bacterium isolated from the gut microbiota of IBD patient.</title>
        <authorList>
            <person name="Yeo S."/>
            <person name="Park H."/>
            <person name="Huh C.S."/>
        </authorList>
    </citation>
    <scope>NUCLEOTIDE SEQUENCE</scope>
    <source>
        <strain evidence="6">ICN-92133</strain>
    </source>
</reference>
<proteinExistence type="predicted"/>
<keyword evidence="7" id="KW-1185">Reference proteome</keyword>
<dbReference type="Gene3D" id="2.40.40.10">
    <property type="entry name" value="RlpA-like domain"/>
    <property type="match status" value="1"/>
</dbReference>
<dbReference type="GO" id="GO:0019867">
    <property type="term" value="C:outer membrane"/>
    <property type="evidence" value="ECO:0007669"/>
    <property type="project" value="InterPro"/>
</dbReference>
<dbReference type="PANTHER" id="PTHR39160">
    <property type="entry name" value="CELL WALL-BINDING PROTEIN YOCH"/>
    <property type="match status" value="1"/>
</dbReference>
<dbReference type="Pfam" id="PF06725">
    <property type="entry name" value="3D"/>
    <property type="match status" value="1"/>
</dbReference>
<dbReference type="GO" id="GO:0009254">
    <property type="term" value="P:peptidoglycan turnover"/>
    <property type="evidence" value="ECO:0007669"/>
    <property type="project" value="InterPro"/>
</dbReference>
<dbReference type="SUPFAM" id="SSF47090">
    <property type="entry name" value="PGBD-like"/>
    <property type="match status" value="1"/>
</dbReference>
<evidence type="ECO:0000259" key="5">
    <source>
        <dbReference type="Pfam" id="PF06725"/>
    </source>
</evidence>
<dbReference type="AlphaFoldDB" id="A0A9Y2AGV8"/>
<keyword evidence="1 3" id="KW-0732">Signal</keyword>
<evidence type="ECO:0000313" key="7">
    <source>
        <dbReference type="Proteomes" id="UP001243623"/>
    </source>
</evidence>
<dbReference type="InterPro" id="IPR002477">
    <property type="entry name" value="Peptidoglycan-bd-like"/>
</dbReference>
<feature type="signal peptide" evidence="3">
    <location>
        <begin position="1"/>
        <end position="24"/>
    </location>
</feature>
<dbReference type="Gene3D" id="1.10.101.10">
    <property type="entry name" value="PGBD-like superfamily/PGBD"/>
    <property type="match status" value="1"/>
</dbReference>
<dbReference type="InterPro" id="IPR010611">
    <property type="entry name" value="3D_dom"/>
</dbReference>
<dbReference type="Proteomes" id="UP001243623">
    <property type="component" value="Chromosome"/>
</dbReference>
<evidence type="ECO:0000256" key="2">
    <source>
        <dbReference type="SAM" id="MobiDB-lite"/>
    </source>
</evidence>
<feature type="region of interest" description="Disordered" evidence="2">
    <location>
        <begin position="31"/>
        <end position="80"/>
    </location>
</feature>
<gene>
    <name evidence="6" type="ORF">P3F81_07220</name>
</gene>
<feature type="domain" description="Peptidoglycan binding-like" evidence="4">
    <location>
        <begin position="97"/>
        <end position="153"/>
    </location>
</feature>
<evidence type="ECO:0000256" key="1">
    <source>
        <dbReference type="ARBA" id="ARBA00022729"/>
    </source>
</evidence>
<dbReference type="InterPro" id="IPR036908">
    <property type="entry name" value="RlpA-like_sf"/>
</dbReference>
<dbReference type="RefSeq" id="WP_309320222.1">
    <property type="nucleotide sequence ID" value="NZ_CP120678.1"/>
</dbReference>
<evidence type="ECO:0000256" key="3">
    <source>
        <dbReference type="SAM" id="SignalP"/>
    </source>
</evidence>
<accession>A0A9Y2AGV8</accession>